<proteinExistence type="predicted"/>
<dbReference type="Pfam" id="PF24719">
    <property type="entry name" value="Imm33-like"/>
    <property type="match status" value="1"/>
</dbReference>
<dbReference type="STRING" id="1306519.BIW12_14410"/>
<dbReference type="InterPro" id="IPR056509">
    <property type="entry name" value="Imm33-like"/>
</dbReference>
<dbReference type="EMBL" id="CP017774">
    <property type="protein sequence ID" value="APA00519.1"/>
    <property type="molecule type" value="Genomic_DNA"/>
</dbReference>
<dbReference type="RefSeq" id="WP_071185755.1">
    <property type="nucleotide sequence ID" value="NZ_CP017774.1"/>
</dbReference>
<protein>
    <recommendedName>
        <fullName evidence="1">Imm33-like domain-containing protein</fullName>
    </recommendedName>
</protein>
<feature type="domain" description="Imm33-like" evidence="1">
    <location>
        <begin position="9"/>
        <end position="113"/>
    </location>
</feature>
<evidence type="ECO:0000259" key="1">
    <source>
        <dbReference type="Pfam" id="PF24719"/>
    </source>
</evidence>
<dbReference type="OrthoDB" id="7063432at2"/>
<dbReference type="AlphaFoldDB" id="A0A1D9PD51"/>
<reference evidence="2 3" key="1">
    <citation type="submission" date="2016-10" db="EMBL/GenBank/DDBJ databases">
        <title>Complete Genome Sequence of Flavobacterium sp. PK15.</title>
        <authorList>
            <person name="Ekwe A."/>
            <person name="Kim S.B."/>
        </authorList>
    </citation>
    <scope>NUCLEOTIDE SEQUENCE [LARGE SCALE GENOMIC DNA]</scope>
    <source>
        <strain evidence="2 3">PK15</strain>
    </source>
</reference>
<accession>A0A1D9PD51</accession>
<evidence type="ECO:0000313" key="3">
    <source>
        <dbReference type="Proteomes" id="UP000178198"/>
    </source>
</evidence>
<gene>
    <name evidence="2" type="ORF">BIW12_14410</name>
</gene>
<organism evidence="2 3">
    <name type="scientific">Flavobacterium commune</name>
    <dbReference type="NCBI Taxonomy" id="1306519"/>
    <lineage>
        <taxon>Bacteria</taxon>
        <taxon>Pseudomonadati</taxon>
        <taxon>Bacteroidota</taxon>
        <taxon>Flavobacteriia</taxon>
        <taxon>Flavobacteriales</taxon>
        <taxon>Flavobacteriaceae</taxon>
        <taxon>Flavobacterium</taxon>
    </lineage>
</organism>
<dbReference type="Proteomes" id="UP000178198">
    <property type="component" value="Chromosome"/>
</dbReference>
<keyword evidence="3" id="KW-1185">Reference proteome</keyword>
<sequence>MEWNIFEKEQKEICKKYNLEWNSVNENSMLAVNDSLFLNIEPINGLRHNRNGNIEGWYIWSGDEIPHDEENFFKSIHIYHLIDSKPEILKYLGLPVGYRFQIDSKKYEDIWFDEKVANV</sequence>
<name>A0A1D9PD51_9FLAO</name>
<evidence type="ECO:0000313" key="2">
    <source>
        <dbReference type="EMBL" id="APA00519.1"/>
    </source>
</evidence>
<dbReference type="KEGG" id="fcm:BIW12_14410"/>